<keyword evidence="7" id="KW-1185">Reference proteome</keyword>
<sequence>MENVLKDTDFENQFKTAKSYLLKLGKNSQVTLYDHLVDLIADILERKPDVVSNLLEECSWNLKKKRFQMERDCLQDKEKVTSKVAYANLQKGLLNFQEKIVKQNNQDHCVLADIMESAYYFEQAGVGLGKEETFLIFLALRQLVNTYKLKSCRFWGKIFGIHKNYIVAEVELYEKEKANQDQSKERQSLHESNDNNFTDQPSLSKKIIEVPEENDGQGCNSKVYFVCNDAGSLWQRLPPVTPKQITVARQVRKLLTGYLDAEVICYPPFPGNEANFLRATIARISASTHISPQGYYMFEENEGNDDEDDGRSNAEKAFIQNMEFEGIPISDLSDPSNTFWVHHCPYILPQGRTVYFNPNASVSLNASKSEGVEEEEGEEEISDDDEVPIEVGPSLLTSVSEDKAGINLVPPWSASKSGTSFQQYAIAVMRSNIWPGAYSFAVDKIYCNIYIGYGLRYCEGNFNPAIPPSVQDEYSDIPKVTECDDPTVEQERSVKVLEEEVESMDEEESDDSEDDY</sequence>
<dbReference type="PANTHER" id="PTHR13159:SF0">
    <property type="entry name" value="RADIAL SPOKE HEAD 6 HOMOLOG A"/>
    <property type="match status" value="1"/>
</dbReference>
<keyword evidence="5" id="KW-0966">Cell projection</keyword>
<dbReference type="InterPro" id="IPR006802">
    <property type="entry name" value="Radial_spoke"/>
</dbReference>
<feature type="region of interest" description="Disordered" evidence="6">
    <location>
        <begin position="496"/>
        <end position="516"/>
    </location>
</feature>
<comment type="subcellular location">
    <subcellularLocation>
        <location evidence="1">Cytoplasm</location>
        <location evidence="1">Cytoskeleton</location>
        <location evidence="1">Cilium axoneme</location>
    </subcellularLocation>
</comment>
<keyword evidence="3" id="KW-0969">Cilium</keyword>
<proteinExistence type="predicted"/>
<evidence type="ECO:0000256" key="5">
    <source>
        <dbReference type="ARBA" id="ARBA00023273"/>
    </source>
</evidence>
<keyword evidence="4" id="KW-0206">Cytoskeleton</keyword>
<dbReference type="Pfam" id="PF04712">
    <property type="entry name" value="Radial_spoke"/>
    <property type="match status" value="1"/>
</dbReference>
<dbReference type="PANTHER" id="PTHR13159">
    <property type="entry name" value="RADIAL SPOKEHEAD-RELATED"/>
    <property type="match status" value="1"/>
</dbReference>
<dbReference type="RefSeq" id="XP_065660532.1">
    <property type="nucleotide sequence ID" value="XM_065804460.1"/>
</dbReference>
<evidence type="ECO:0000256" key="4">
    <source>
        <dbReference type="ARBA" id="ARBA00023212"/>
    </source>
</evidence>
<dbReference type="CDD" id="cd22963">
    <property type="entry name" value="DD_CrRSP4-like"/>
    <property type="match status" value="1"/>
</dbReference>
<evidence type="ECO:0000256" key="3">
    <source>
        <dbReference type="ARBA" id="ARBA00023069"/>
    </source>
</evidence>
<gene>
    <name evidence="8" type="primary">LOC100207244</name>
</gene>
<evidence type="ECO:0000256" key="1">
    <source>
        <dbReference type="ARBA" id="ARBA00004430"/>
    </source>
</evidence>
<evidence type="ECO:0000313" key="7">
    <source>
        <dbReference type="Proteomes" id="UP001652625"/>
    </source>
</evidence>
<organism evidence="7 8">
    <name type="scientific">Hydra vulgaris</name>
    <name type="common">Hydra</name>
    <name type="synonym">Hydra attenuata</name>
    <dbReference type="NCBI Taxonomy" id="6087"/>
    <lineage>
        <taxon>Eukaryota</taxon>
        <taxon>Metazoa</taxon>
        <taxon>Cnidaria</taxon>
        <taxon>Hydrozoa</taxon>
        <taxon>Hydroidolina</taxon>
        <taxon>Anthoathecata</taxon>
        <taxon>Aplanulata</taxon>
        <taxon>Hydridae</taxon>
        <taxon>Hydra</taxon>
    </lineage>
</organism>
<feature type="compositionally biased region" description="Basic and acidic residues" evidence="6">
    <location>
        <begin position="179"/>
        <end position="193"/>
    </location>
</feature>
<protein>
    <submittedName>
        <fullName evidence="8">Radial spoke head protein 4 homolog A isoform X2</fullName>
    </submittedName>
</protein>
<reference evidence="8" key="1">
    <citation type="submission" date="2025-08" db="UniProtKB">
        <authorList>
            <consortium name="RefSeq"/>
        </authorList>
    </citation>
    <scope>IDENTIFICATION</scope>
</reference>
<evidence type="ECO:0000256" key="2">
    <source>
        <dbReference type="ARBA" id="ARBA00022490"/>
    </source>
</evidence>
<dbReference type="Proteomes" id="UP001652625">
    <property type="component" value="Chromosome 09"/>
</dbReference>
<name>A0ABM4CFP2_HYDVU</name>
<dbReference type="GeneID" id="100207244"/>
<feature type="compositionally biased region" description="Acidic residues" evidence="6">
    <location>
        <begin position="499"/>
        <end position="516"/>
    </location>
</feature>
<feature type="region of interest" description="Disordered" evidence="6">
    <location>
        <begin position="179"/>
        <end position="202"/>
    </location>
</feature>
<evidence type="ECO:0000256" key="6">
    <source>
        <dbReference type="SAM" id="MobiDB-lite"/>
    </source>
</evidence>
<evidence type="ECO:0000313" key="8">
    <source>
        <dbReference type="RefSeq" id="XP_065660532.1"/>
    </source>
</evidence>
<accession>A0ABM4CFP2</accession>
<keyword evidence="2" id="KW-0963">Cytoplasm</keyword>